<reference evidence="1 2" key="1">
    <citation type="submission" date="2016-11" db="EMBL/GenBank/DDBJ databases">
        <title>The macronuclear genome of Stentor coeruleus: a giant cell with tiny introns.</title>
        <authorList>
            <person name="Slabodnick M."/>
            <person name="Ruby J.G."/>
            <person name="Reiff S.B."/>
            <person name="Swart E.C."/>
            <person name="Gosai S."/>
            <person name="Prabakaran S."/>
            <person name="Witkowska E."/>
            <person name="Larue G.E."/>
            <person name="Fisher S."/>
            <person name="Freeman R.M."/>
            <person name="Gunawardena J."/>
            <person name="Chu W."/>
            <person name="Stover N.A."/>
            <person name="Gregory B.D."/>
            <person name="Nowacki M."/>
            <person name="Derisi J."/>
            <person name="Roy S.W."/>
            <person name="Marshall W.F."/>
            <person name="Sood P."/>
        </authorList>
    </citation>
    <scope>NUCLEOTIDE SEQUENCE [LARGE SCALE GENOMIC DNA]</scope>
    <source>
        <strain evidence="1">WM001</strain>
    </source>
</reference>
<proteinExistence type="predicted"/>
<accession>A0A1R2CNC3</accession>
<dbReference type="EMBL" id="MPUH01000102">
    <property type="protein sequence ID" value="OMJ90466.1"/>
    <property type="molecule type" value="Genomic_DNA"/>
</dbReference>
<sequence>MDLAHVFTNENVWIEKVLNIGHTMDTLCSLIKEMSDIYEIVDPSDIEDFIYRLKVCNDKKKGSKVDMENDMKIPTRVCVYVGKMPFFFKACPQEKCSKKSEMNFYCEECGPGTKVKVKRLKPHASIHKH</sequence>
<protein>
    <submittedName>
        <fullName evidence="1">Uncharacterized protein</fullName>
    </submittedName>
</protein>
<evidence type="ECO:0000313" key="2">
    <source>
        <dbReference type="Proteomes" id="UP000187209"/>
    </source>
</evidence>
<evidence type="ECO:0000313" key="1">
    <source>
        <dbReference type="EMBL" id="OMJ90466.1"/>
    </source>
</evidence>
<gene>
    <name evidence="1" type="ORF">SteCoe_7168</name>
</gene>
<name>A0A1R2CNC3_9CILI</name>
<organism evidence="1 2">
    <name type="scientific">Stentor coeruleus</name>
    <dbReference type="NCBI Taxonomy" id="5963"/>
    <lineage>
        <taxon>Eukaryota</taxon>
        <taxon>Sar</taxon>
        <taxon>Alveolata</taxon>
        <taxon>Ciliophora</taxon>
        <taxon>Postciliodesmatophora</taxon>
        <taxon>Heterotrichea</taxon>
        <taxon>Heterotrichida</taxon>
        <taxon>Stentoridae</taxon>
        <taxon>Stentor</taxon>
    </lineage>
</organism>
<comment type="caution">
    <text evidence="1">The sequence shown here is derived from an EMBL/GenBank/DDBJ whole genome shotgun (WGS) entry which is preliminary data.</text>
</comment>
<keyword evidence="2" id="KW-1185">Reference proteome</keyword>
<dbReference type="Proteomes" id="UP000187209">
    <property type="component" value="Unassembled WGS sequence"/>
</dbReference>
<dbReference type="AlphaFoldDB" id="A0A1R2CNC3"/>